<gene>
    <name evidence="1" type="ORF">EUV16_09185</name>
</gene>
<comment type="caution">
    <text evidence="1">The sequence shown here is derived from an EMBL/GenBank/DDBJ whole genome shotgun (WGS) entry which is preliminary data.</text>
</comment>
<reference evidence="1" key="1">
    <citation type="submission" date="2019-01" db="EMBL/GenBank/DDBJ databases">
        <authorList>
            <person name="Ashton P.M."/>
            <person name="Dallman T."/>
            <person name="Nair S."/>
            <person name="De Pinna E."/>
            <person name="Peters T."/>
            <person name="Grant K."/>
        </authorList>
    </citation>
    <scope>NUCLEOTIDE SEQUENCE</scope>
    <source>
        <strain evidence="1">559803</strain>
    </source>
</reference>
<evidence type="ECO:0000313" key="1">
    <source>
        <dbReference type="EMBL" id="ECB0426863.1"/>
    </source>
</evidence>
<protein>
    <submittedName>
        <fullName evidence="1">Uncharacterized protein</fullName>
    </submittedName>
</protein>
<dbReference type="RefSeq" id="WP_079944938.1">
    <property type="nucleotide sequence ID" value="NZ_MZBE01000004.1"/>
</dbReference>
<proteinExistence type="predicted"/>
<name>A0A5J0VBV8_SALET</name>
<accession>A0A5J0VBV8</accession>
<dbReference type="AlphaFoldDB" id="A0A5J0VBV8"/>
<sequence length="160" mass="18342">MLWFELVKQWRESGRGSYGITFPFLVGSLSLMNKENITKIYIEKIFDEIIHKPVAGYYSEVRWCGTINEPVVSISKIENISKIAVKDSFKSNNCYSLVFTEDLMSMFHLDSDNAQDCLEKLILRTWETVSNGCFSKNGGQFIPFTKDDLTFINAVKQSVI</sequence>
<organism evidence="1">
    <name type="scientific">Salmonella enterica subsp. enterica serovar Agbeni</name>
    <dbReference type="NCBI Taxonomy" id="1967642"/>
    <lineage>
        <taxon>Bacteria</taxon>
        <taxon>Pseudomonadati</taxon>
        <taxon>Pseudomonadota</taxon>
        <taxon>Gammaproteobacteria</taxon>
        <taxon>Enterobacterales</taxon>
        <taxon>Enterobacteriaceae</taxon>
        <taxon>Salmonella</taxon>
    </lineage>
</organism>
<dbReference type="EMBL" id="AAHWHN010000005">
    <property type="protein sequence ID" value="ECB0426863.1"/>
    <property type="molecule type" value="Genomic_DNA"/>
</dbReference>